<evidence type="ECO:0000313" key="1">
    <source>
        <dbReference type="EMBL" id="KKN41707.1"/>
    </source>
</evidence>
<dbReference type="EMBL" id="LAZR01001630">
    <property type="protein sequence ID" value="KKN41707.1"/>
    <property type="molecule type" value="Genomic_DNA"/>
</dbReference>
<protein>
    <submittedName>
        <fullName evidence="1">Uncharacterized protein</fullName>
    </submittedName>
</protein>
<accession>A0A0F9QXJ0</accession>
<sequence length="348" mass="39921">MKYIIYDNIGYLKGLQGRIEEEGFAASYNNRDVDTSNTIVISTEVRNGASYIGITDMLNRIISNRMHMYAVLKVMGITVPRFYTPKGGSIDVKNIKKGKTYILESSSFPPYINKETEDALYMLKLYCKTTTILREVPYEVSLDVEGWFNGIQLVSPSYITFDSMIMHPLSRTSRLFKQSLGKLEEMLKKADYKGPLTVQVGLTKDKLYGLYIDVSMKPMAFEAMKGVAKNLNVVSSASKNSINMYNLWTMQAPVFITTVVKGLPIFGYNEKNAKHLWLTHVEKDGNIHRYNGSSCLVGYITARGETPRECIRRIKRTKEQLYIPFSPNLIFPQMILERWKRLEEWGWV</sequence>
<proteinExistence type="predicted"/>
<reference evidence="1" key="1">
    <citation type="journal article" date="2015" name="Nature">
        <title>Complex archaea that bridge the gap between prokaryotes and eukaryotes.</title>
        <authorList>
            <person name="Spang A."/>
            <person name="Saw J.H."/>
            <person name="Jorgensen S.L."/>
            <person name="Zaremba-Niedzwiedzka K."/>
            <person name="Martijn J."/>
            <person name="Lind A.E."/>
            <person name="van Eijk R."/>
            <person name="Schleper C."/>
            <person name="Guy L."/>
            <person name="Ettema T.J."/>
        </authorList>
    </citation>
    <scope>NUCLEOTIDE SEQUENCE</scope>
</reference>
<organism evidence="1">
    <name type="scientific">marine sediment metagenome</name>
    <dbReference type="NCBI Taxonomy" id="412755"/>
    <lineage>
        <taxon>unclassified sequences</taxon>
        <taxon>metagenomes</taxon>
        <taxon>ecological metagenomes</taxon>
    </lineage>
</organism>
<name>A0A0F9QXJ0_9ZZZZ</name>
<dbReference type="AlphaFoldDB" id="A0A0F9QXJ0"/>
<comment type="caution">
    <text evidence="1">The sequence shown here is derived from an EMBL/GenBank/DDBJ whole genome shotgun (WGS) entry which is preliminary data.</text>
</comment>
<gene>
    <name evidence="1" type="ORF">LCGC14_0720570</name>
</gene>